<proteinExistence type="predicted"/>
<organism evidence="2 3">
    <name type="scientific">Qingshengfaniella alkalisoli</name>
    <dbReference type="NCBI Taxonomy" id="2599296"/>
    <lineage>
        <taxon>Bacteria</taxon>
        <taxon>Pseudomonadati</taxon>
        <taxon>Pseudomonadota</taxon>
        <taxon>Alphaproteobacteria</taxon>
        <taxon>Rhodobacterales</taxon>
        <taxon>Paracoccaceae</taxon>
        <taxon>Qingshengfaniella</taxon>
    </lineage>
</organism>
<sequence length="71" mass="7471">MLTACEELQATDTVGGSAGTNPAAVYCIESGGRHEIRDTEGGQVGVCILPDGREVDAWDYFRAQNPNGQDG</sequence>
<dbReference type="PANTHER" id="PTHR38008">
    <property type="entry name" value="HEMOLYSIN-RELATED"/>
    <property type="match status" value="1"/>
</dbReference>
<dbReference type="PANTHER" id="PTHR38008:SF2">
    <property type="entry name" value="HEMOLYSIN"/>
    <property type="match status" value="1"/>
</dbReference>
<feature type="region of interest" description="Disordered" evidence="1">
    <location>
        <begin position="1"/>
        <end position="21"/>
    </location>
</feature>
<name>A0A5B8I8J1_9RHOB</name>
<dbReference type="OrthoDB" id="148878at2"/>
<dbReference type="InterPro" id="IPR005590">
    <property type="entry name" value="DUF333"/>
</dbReference>
<gene>
    <name evidence="2" type="ORF">FPZ52_10140</name>
</gene>
<dbReference type="Pfam" id="PF03891">
    <property type="entry name" value="DUF333"/>
    <property type="match status" value="1"/>
</dbReference>
<accession>A0A5B8I8J1</accession>
<dbReference type="AlphaFoldDB" id="A0A5B8I8J1"/>
<dbReference type="Proteomes" id="UP000318483">
    <property type="component" value="Chromosome"/>
</dbReference>
<evidence type="ECO:0000256" key="1">
    <source>
        <dbReference type="SAM" id="MobiDB-lite"/>
    </source>
</evidence>
<evidence type="ECO:0000313" key="2">
    <source>
        <dbReference type="EMBL" id="QDY70325.1"/>
    </source>
</evidence>
<dbReference type="KEGG" id="lit:FPZ52_10140"/>
<keyword evidence="3" id="KW-1185">Reference proteome</keyword>
<reference evidence="2 3" key="1">
    <citation type="submission" date="2019-07" db="EMBL/GenBank/DDBJ databases">
        <title>Litoreibacter alkalisoli sp. nov., isolated from saline-alkaline soil.</title>
        <authorList>
            <person name="Wang S."/>
            <person name="Xu L."/>
            <person name="Xing Y.-T."/>
            <person name="Sun J.-Q."/>
        </authorList>
    </citation>
    <scope>NUCLEOTIDE SEQUENCE [LARGE SCALE GENOMIC DNA]</scope>
    <source>
        <strain evidence="2 3">LN3S51</strain>
    </source>
</reference>
<evidence type="ECO:0000313" key="3">
    <source>
        <dbReference type="Proteomes" id="UP000318483"/>
    </source>
</evidence>
<dbReference type="EMBL" id="CP042261">
    <property type="protein sequence ID" value="QDY70325.1"/>
    <property type="molecule type" value="Genomic_DNA"/>
</dbReference>
<protein>
    <submittedName>
        <fullName evidence="2">DUF333 domain-containing protein</fullName>
    </submittedName>
</protein>